<sequence>MTKDQPQQLAAAVSRATEAGKVAAAAAADDGGSANLDRVYLCDLKGIREKTLLGAGIAGYMKSAGARIGLNVALVAGLLSCWELSGGIDGCVSIQRQHHSVALLQTILDRLCEVTLLWAGLASTVYFCALQTANSYPPRSMK</sequence>
<evidence type="ECO:0000313" key="2">
    <source>
        <dbReference type="Proteomes" id="UP000239888"/>
    </source>
</evidence>
<dbReference type="EMBL" id="CP018049">
    <property type="protein sequence ID" value="AUZ46867.1"/>
    <property type="molecule type" value="Genomic_DNA"/>
</dbReference>
<protein>
    <submittedName>
        <fullName evidence="1">Uncharacterized protein</fullName>
    </submittedName>
</protein>
<gene>
    <name evidence="1" type="ORF">BOP93_15080</name>
</gene>
<dbReference type="RefSeq" id="WP_157943508.1">
    <property type="nucleotide sequence ID" value="NZ_CP018049.1"/>
</dbReference>
<name>A0A2L0RXP0_9PSED</name>
<dbReference type="AlphaFoldDB" id="A0A2L0RXP0"/>
<reference evidence="1 2" key="1">
    <citation type="journal article" date="2018" name="Front. Microbiol.">
        <title>Pseudomonas orientalis F9: A Potent Antagonist against Phytopathogens with Phytotoxic Effect in the Apple Flower.</title>
        <authorList>
            <person name="Zengerer V."/>
            <person name="Schmid M."/>
            <person name="Bieri M."/>
            <person name="Muller D.C."/>
            <person name="Remus-Emsermann M.N.P."/>
            <person name="Ahrens C.H."/>
            <person name="Pelludat C."/>
        </authorList>
    </citation>
    <scope>NUCLEOTIDE SEQUENCE [LARGE SCALE GENOMIC DNA]</scope>
    <source>
        <strain evidence="1 2">F9</strain>
    </source>
</reference>
<proteinExistence type="predicted"/>
<organism evidence="1 2">
    <name type="scientific">Pseudomonas orientalis</name>
    <dbReference type="NCBI Taxonomy" id="76758"/>
    <lineage>
        <taxon>Bacteria</taxon>
        <taxon>Pseudomonadati</taxon>
        <taxon>Pseudomonadota</taxon>
        <taxon>Gammaproteobacteria</taxon>
        <taxon>Pseudomonadales</taxon>
        <taxon>Pseudomonadaceae</taxon>
        <taxon>Pseudomonas</taxon>
    </lineage>
</organism>
<accession>A0A2L0RXP0</accession>
<dbReference type="Proteomes" id="UP000239888">
    <property type="component" value="Chromosome"/>
</dbReference>
<evidence type="ECO:0000313" key="1">
    <source>
        <dbReference type="EMBL" id="AUZ46867.1"/>
    </source>
</evidence>
<dbReference type="KEGG" id="poi:BOP93_15080"/>